<dbReference type="AlphaFoldDB" id="A0A139WE80"/>
<keyword evidence="2 5" id="KW-0812">Transmembrane</keyword>
<dbReference type="InterPro" id="IPR003280">
    <property type="entry name" value="2pore_dom_K_chnl"/>
</dbReference>
<dbReference type="PANTHER" id="PTHR11003">
    <property type="entry name" value="POTASSIUM CHANNEL, SUBFAMILY K"/>
    <property type="match status" value="1"/>
</dbReference>
<evidence type="ECO:0000256" key="5">
    <source>
        <dbReference type="SAM" id="Phobius"/>
    </source>
</evidence>
<evidence type="ECO:0000313" key="6">
    <source>
        <dbReference type="EMBL" id="KYB26167.1"/>
    </source>
</evidence>
<protein>
    <recommendedName>
        <fullName evidence="8">TWiK family of potassium channels protein 7-like Protein</fullName>
    </recommendedName>
</protein>
<evidence type="ECO:0000256" key="2">
    <source>
        <dbReference type="ARBA" id="ARBA00022692"/>
    </source>
</evidence>
<evidence type="ECO:0008006" key="8">
    <source>
        <dbReference type="Google" id="ProtNLM"/>
    </source>
</evidence>
<reference evidence="6 7" key="2">
    <citation type="journal article" date="2010" name="Nucleic Acids Res.">
        <title>BeetleBase in 2010: revisions to provide comprehensive genomic information for Tribolium castaneum.</title>
        <authorList>
            <person name="Kim H.S."/>
            <person name="Murphy T."/>
            <person name="Xia J."/>
            <person name="Caragea D."/>
            <person name="Park Y."/>
            <person name="Beeman R.W."/>
            <person name="Lorenzen M.D."/>
            <person name="Butcher S."/>
            <person name="Manak J.R."/>
            <person name="Brown S.J."/>
        </authorList>
    </citation>
    <scope>GENOME REANNOTATION</scope>
    <source>
        <strain evidence="6 7">Georgia GA2</strain>
    </source>
</reference>
<keyword evidence="3 5" id="KW-1133">Transmembrane helix</keyword>
<dbReference type="SUPFAM" id="SSF81324">
    <property type="entry name" value="Voltage-gated potassium channels"/>
    <property type="match status" value="1"/>
</dbReference>
<dbReference type="OMA" id="RVRECEY"/>
<accession>A0A139WE80</accession>
<evidence type="ECO:0000256" key="3">
    <source>
        <dbReference type="ARBA" id="ARBA00022989"/>
    </source>
</evidence>
<organism evidence="6 7">
    <name type="scientific">Tribolium castaneum</name>
    <name type="common">Red flour beetle</name>
    <dbReference type="NCBI Taxonomy" id="7070"/>
    <lineage>
        <taxon>Eukaryota</taxon>
        <taxon>Metazoa</taxon>
        <taxon>Ecdysozoa</taxon>
        <taxon>Arthropoda</taxon>
        <taxon>Hexapoda</taxon>
        <taxon>Insecta</taxon>
        <taxon>Pterygota</taxon>
        <taxon>Neoptera</taxon>
        <taxon>Endopterygota</taxon>
        <taxon>Coleoptera</taxon>
        <taxon>Polyphaga</taxon>
        <taxon>Cucujiformia</taxon>
        <taxon>Tenebrionidae</taxon>
        <taxon>Tenebrionidae incertae sedis</taxon>
        <taxon>Tribolium</taxon>
    </lineage>
</organism>
<comment type="subcellular location">
    <subcellularLocation>
        <location evidence="1">Membrane</location>
        <topology evidence="1">Multi-pass membrane protein</topology>
    </subcellularLocation>
</comment>
<sequence>MDEGGGRRCSTAIFCGRTGLLVLMTGYAFVGALLFKALEGGNDGDVPAHVQRSREDCLRELWLITERLNVLYEKNWTRLVTEQLKRFERAVVEAGKADGASNPAAPHWTFGGALLYSLTLLTTVGKEIWGFFQLYLSTLWFYAFSLKH</sequence>
<dbReference type="GO" id="GO:0016020">
    <property type="term" value="C:membrane"/>
    <property type="evidence" value="ECO:0007669"/>
    <property type="project" value="UniProtKB-SubCell"/>
</dbReference>
<reference evidence="6 7" key="1">
    <citation type="journal article" date="2008" name="Nature">
        <title>The genome of the model beetle and pest Tribolium castaneum.</title>
        <authorList>
            <consortium name="Tribolium Genome Sequencing Consortium"/>
            <person name="Richards S."/>
            <person name="Gibbs R.A."/>
            <person name="Weinstock G.M."/>
            <person name="Brown S.J."/>
            <person name="Denell R."/>
            <person name="Beeman R.W."/>
            <person name="Gibbs R."/>
            <person name="Beeman R.W."/>
            <person name="Brown S.J."/>
            <person name="Bucher G."/>
            <person name="Friedrich M."/>
            <person name="Grimmelikhuijzen C.J."/>
            <person name="Klingler M."/>
            <person name="Lorenzen M."/>
            <person name="Richards S."/>
            <person name="Roth S."/>
            <person name="Schroder R."/>
            <person name="Tautz D."/>
            <person name="Zdobnov E.M."/>
            <person name="Muzny D."/>
            <person name="Gibbs R.A."/>
            <person name="Weinstock G.M."/>
            <person name="Attaway T."/>
            <person name="Bell S."/>
            <person name="Buhay C.J."/>
            <person name="Chandrabose M.N."/>
            <person name="Chavez D."/>
            <person name="Clerk-Blankenburg K.P."/>
            <person name="Cree A."/>
            <person name="Dao M."/>
            <person name="Davis C."/>
            <person name="Chacko J."/>
            <person name="Dinh H."/>
            <person name="Dugan-Rocha S."/>
            <person name="Fowler G."/>
            <person name="Garner T.T."/>
            <person name="Garnes J."/>
            <person name="Gnirke A."/>
            <person name="Hawes A."/>
            <person name="Hernandez J."/>
            <person name="Hines S."/>
            <person name="Holder M."/>
            <person name="Hume J."/>
            <person name="Jhangiani S.N."/>
            <person name="Joshi V."/>
            <person name="Khan Z.M."/>
            <person name="Jackson L."/>
            <person name="Kovar C."/>
            <person name="Kowis A."/>
            <person name="Lee S."/>
            <person name="Lewis L.R."/>
            <person name="Margolis J."/>
            <person name="Morgan M."/>
            <person name="Nazareth L.V."/>
            <person name="Nguyen N."/>
            <person name="Okwuonu G."/>
            <person name="Parker D."/>
            <person name="Richards S."/>
            <person name="Ruiz S.J."/>
            <person name="Santibanez J."/>
            <person name="Savard J."/>
            <person name="Scherer S.E."/>
            <person name="Schneider B."/>
            <person name="Sodergren E."/>
            <person name="Tautz D."/>
            <person name="Vattahil S."/>
            <person name="Villasana D."/>
            <person name="White C.S."/>
            <person name="Wright R."/>
            <person name="Park Y."/>
            <person name="Beeman R.W."/>
            <person name="Lord J."/>
            <person name="Oppert B."/>
            <person name="Lorenzen M."/>
            <person name="Brown S."/>
            <person name="Wang L."/>
            <person name="Savard J."/>
            <person name="Tautz D."/>
            <person name="Richards S."/>
            <person name="Weinstock G."/>
            <person name="Gibbs R.A."/>
            <person name="Liu Y."/>
            <person name="Worley K."/>
            <person name="Weinstock G."/>
            <person name="Elsik C.G."/>
            <person name="Reese J.T."/>
            <person name="Elhaik E."/>
            <person name="Landan G."/>
            <person name="Graur D."/>
            <person name="Arensburger P."/>
            <person name="Atkinson P."/>
            <person name="Beeman R.W."/>
            <person name="Beidler J."/>
            <person name="Brown S.J."/>
            <person name="Demuth J.P."/>
            <person name="Drury D.W."/>
            <person name="Du Y.Z."/>
            <person name="Fujiwara H."/>
            <person name="Lorenzen M."/>
            <person name="Maselli V."/>
            <person name="Osanai M."/>
            <person name="Park Y."/>
            <person name="Robertson H.M."/>
            <person name="Tu Z."/>
            <person name="Wang J.J."/>
            <person name="Wang S."/>
            <person name="Richards S."/>
            <person name="Song H."/>
            <person name="Zhang L."/>
            <person name="Sodergren E."/>
            <person name="Werner D."/>
            <person name="Stanke M."/>
            <person name="Morgenstern B."/>
            <person name="Solovyev V."/>
            <person name="Kosarev P."/>
            <person name="Brown G."/>
            <person name="Chen H.C."/>
            <person name="Ermolaeva O."/>
            <person name="Hlavina W."/>
            <person name="Kapustin Y."/>
            <person name="Kiryutin B."/>
            <person name="Kitts P."/>
            <person name="Maglott D."/>
            <person name="Pruitt K."/>
            <person name="Sapojnikov V."/>
            <person name="Souvorov A."/>
            <person name="Mackey A.J."/>
            <person name="Waterhouse R.M."/>
            <person name="Wyder S."/>
            <person name="Zdobnov E.M."/>
            <person name="Zdobnov E.M."/>
            <person name="Wyder S."/>
            <person name="Kriventseva E.V."/>
            <person name="Kadowaki T."/>
            <person name="Bork P."/>
            <person name="Aranda M."/>
            <person name="Bao R."/>
            <person name="Beermann A."/>
            <person name="Berns N."/>
            <person name="Bolognesi R."/>
            <person name="Bonneton F."/>
            <person name="Bopp D."/>
            <person name="Brown S.J."/>
            <person name="Bucher G."/>
            <person name="Butts T."/>
            <person name="Chaumot A."/>
            <person name="Denell R.E."/>
            <person name="Ferrier D.E."/>
            <person name="Friedrich M."/>
            <person name="Gordon C.M."/>
            <person name="Jindra M."/>
            <person name="Klingler M."/>
            <person name="Lan Q."/>
            <person name="Lattorff H.M."/>
            <person name="Laudet V."/>
            <person name="von Levetsow C."/>
            <person name="Liu Z."/>
            <person name="Lutz R."/>
            <person name="Lynch J.A."/>
            <person name="da Fonseca R.N."/>
            <person name="Posnien N."/>
            <person name="Reuter R."/>
            <person name="Roth S."/>
            <person name="Savard J."/>
            <person name="Schinko J.B."/>
            <person name="Schmitt C."/>
            <person name="Schoppmeier M."/>
            <person name="Schroder R."/>
            <person name="Shippy T.D."/>
            <person name="Simonnet F."/>
            <person name="Marques-Souza H."/>
            <person name="Tautz D."/>
            <person name="Tomoyasu Y."/>
            <person name="Trauner J."/>
            <person name="Van der Zee M."/>
            <person name="Vervoort M."/>
            <person name="Wittkopp N."/>
            <person name="Wimmer E.A."/>
            <person name="Yang X."/>
            <person name="Jones A.K."/>
            <person name="Sattelle D.B."/>
            <person name="Ebert P.R."/>
            <person name="Nelson D."/>
            <person name="Scott J.G."/>
            <person name="Beeman R.W."/>
            <person name="Muthukrishnan S."/>
            <person name="Kramer K.J."/>
            <person name="Arakane Y."/>
            <person name="Beeman R.W."/>
            <person name="Zhu Q."/>
            <person name="Hogenkamp D."/>
            <person name="Dixit R."/>
            <person name="Oppert B."/>
            <person name="Jiang H."/>
            <person name="Zou Z."/>
            <person name="Marshall J."/>
            <person name="Elpidina E."/>
            <person name="Vinokurov K."/>
            <person name="Oppert C."/>
            <person name="Zou Z."/>
            <person name="Evans J."/>
            <person name="Lu Z."/>
            <person name="Zhao P."/>
            <person name="Sumathipala N."/>
            <person name="Altincicek B."/>
            <person name="Vilcinskas A."/>
            <person name="Williams M."/>
            <person name="Hultmark D."/>
            <person name="Hetru C."/>
            <person name="Jiang H."/>
            <person name="Grimmelikhuijzen C.J."/>
            <person name="Hauser F."/>
            <person name="Cazzamali G."/>
            <person name="Williamson M."/>
            <person name="Park Y."/>
            <person name="Li B."/>
            <person name="Tanaka Y."/>
            <person name="Predel R."/>
            <person name="Neupert S."/>
            <person name="Schachtner J."/>
            <person name="Verleyen P."/>
            <person name="Raible F."/>
            <person name="Bork P."/>
            <person name="Friedrich M."/>
            <person name="Walden K.K."/>
            <person name="Robertson H.M."/>
            <person name="Angeli S."/>
            <person name="Foret S."/>
            <person name="Bucher G."/>
            <person name="Schuetz S."/>
            <person name="Maleszka R."/>
            <person name="Wimmer E.A."/>
            <person name="Beeman R.W."/>
            <person name="Lorenzen M."/>
            <person name="Tomoyasu Y."/>
            <person name="Miller S.C."/>
            <person name="Grossmann D."/>
            <person name="Bucher G."/>
        </authorList>
    </citation>
    <scope>NUCLEOTIDE SEQUENCE [LARGE SCALE GENOMIC DNA]</scope>
    <source>
        <strain evidence="6 7">Georgia GA2</strain>
    </source>
</reference>
<keyword evidence="7" id="KW-1185">Reference proteome</keyword>
<evidence type="ECO:0000256" key="4">
    <source>
        <dbReference type="ARBA" id="ARBA00023136"/>
    </source>
</evidence>
<name>A0A139WE80_TRICA</name>
<dbReference type="EMBL" id="KQ971357">
    <property type="protein sequence ID" value="KYB26167.1"/>
    <property type="molecule type" value="Genomic_DNA"/>
</dbReference>
<dbReference type="InParanoid" id="A0A139WE80"/>
<evidence type="ECO:0000313" key="7">
    <source>
        <dbReference type="Proteomes" id="UP000007266"/>
    </source>
</evidence>
<dbReference type="Proteomes" id="UP000007266">
    <property type="component" value="Linkage group 8"/>
</dbReference>
<dbReference type="GO" id="GO:0005267">
    <property type="term" value="F:potassium channel activity"/>
    <property type="evidence" value="ECO:0007669"/>
    <property type="project" value="InterPro"/>
</dbReference>
<keyword evidence="4 5" id="KW-0472">Membrane</keyword>
<proteinExistence type="predicted"/>
<gene>
    <name evidence="6" type="primary">AUGUSTUS-3.0.2_34005</name>
    <name evidence="6" type="ORF">TcasGA2_TC034005</name>
</gene>
<dbReference type="PANTHER" id="PTHR11003:SF352">
    <property type="entry name" value="BCDNA.GH04802-RELATED"/>
    <property type="match status" value="1"/>
</dbReference>
<dbReference type="Gene3D" id="1.10.287.70">
    <property type="match status" value="1"/>
</dbReference>
<evidence type="ECO:0000256" key="1">
    <source>
        <dbReference type="ARBA" id="ARBA00004141"/>
    </source>
</evidence>
<feature type="transmembrane region" description="Helical" evidence="5">
    <location>
        <begin position="12"/>
        <end position="35"/>
    </location>
</feature>
<feature type="transmembrane region" description="Helical" evidence="5">
    <location>
        <begin position="128"/>
        <end position="146"/>
    </location>
</feature>